<evidence type="ECO:0000256" key="1">
    <source>
        <dbReference type="ARBA" id="ARBA00003544"/>
    </source>
</evidence>
<dbReference type="RefSeq" id="WP_129221232.1">
    <property type="nucleotide sequence ID" value="NZ_QYBC01000020.1"/>
</dbReference>
<evidence type="ECO:0000256" key="5">
    <source>
        <dbReference type="ARBA" id="ARBA00023172"/>
    </source>
</evidence>
<evidence type="ECO:0000256" key="6">
    <source>
        <dbReference type="SAM" id="MobiDB-lite"/>
    </source>
</evidence>
<dbReference type="Pfam" id="PF05598">
    <property type="entry name" value="DUF772"/>
    <property type="match status" value="1"/>
</dbReference>
<evidence type="ECO:0000259" key="8">
    <source>
        <dbReference type="Pfam" id="PF05598"/>
    </source>
</evidence>
<name>A0A4Q2R7Q3_9HYPH</name>
<dbReference type="PANTHER" id="PTHR35604">
    <property type="entry name" value="TRANSPOSASE INSH FOR INSERTION SEQUENCE ELEMENT IS5A-RELATED"/>
    <property type="match status" value="1"/>
</dbReference>
<evidence type="ECO:0000256" key="3">
    <source>
        <dbReference type="ARBA" id="ARBA00022578"/>
    </source>
</evidence>
<feature type="region of interest" description="Disordered" evidence="6">
    <location>
        <begin position="159"/>
        <end position="211"/>
    </location>
</feature>
<dbReference type="GO" id="GO:0003677">
    <property type="term" value="F:DNA binding"/>
    <property type="evidence" value="ECO:0007669"/>
    <property type="project" value="UniProtKB-KW"/>
</dbReference>
<gene>
    <name evidence="9" type="ORF">D3272_21345</name>
</gene>
<evidence type="ECO:0000256" key="4">
    <source>
        <dbReference type="ARBA" id="ARBA00023125"/>
    </source>
</evidence>
<sequence>MRGQDSRSGSLFSYVDLEQRVRSDHPLRTIRTLVNEALASLDGRFGEIYSEIGRPSIPPEQLLRAMLLQAFYSVRSERQLMEQLDFNLLFRWFVGLGVDDPVWDASTFSKNRDRLLDGSVAAAFLSAVLAIPRVKRLLSQDHFSVDGTLIQAWASMKSFRPKDDGTPSEPPEPPAGGRNAEVDFHGQRLSNDTHQSATDPKAKLPRKGQGREAKLSFMGHLLMENRNGLIVDGCVTEANGQAERIAALAMIEKRADRPSRITLGADKGYDAEDFVNELRFMNVTPHIARNIAGRRSAVDGRTTRHPGYALSQRIRKRIEEGFGWGKEFGLLRRIRMRGRERVDMAFAFSAAACNLIRLPKLLAESEVA</sequence>
<reference evidence="9 10" key="2">
    <citation type="submission" date="2019-02" db="EMBL/GenBank/DDBJ databases">
        <title>'Lichenibacterium ramalinii' gen. nov. sp. nov., 'Lichenibacterium minor' gen. nov. sp. nov.</title>
        <authorList>
            <person name="Pankratov T."/>
        </authorList>
    </citation>
    <scope>NUCLEOTIDE SEQUENCE [LARGE SCALE GENOMIC DNA]</scope>
    <source>
        <strain evidence="9 10">RmlP001</strain>
    </source>
</reference>
<organism evidence="9 10">
    <name type="scientific">Lichenibacterium ramalinae</name>
    <dbReference type="NCBI Taxonomy" id="2316527"/>
    <lineage>
        <taxon>Bacteria</taxon>
        <taxon>Pseudomonadati</taxon>
        <taxon>Pseudomonadota</taxon>
        <taxon>Alphaproteobacteria</taxon>
        <taxon>Hyphomicrobiales</taxon>
        <taxon>Lichenihabitantaceae</taxon>
        <taxon>Lichenibacterium</taxon>
    </lineage>
</organism>
<dbReference type="OrthoDB" id="9774608at2"/>
<dbReference type="GO" id="GO:0004803">
    <property type="term" value="F:transposase activity"/>
    <property type="evidence" value="ECO:0007669"/>
    <property type="project" value="InterPro"/>
</dbReference>
<dbReference type="InterPro" id="IPR002559">
    <property type="entry name" value="Transposase_11"/>
</dbReference>
<feature type="domain" description="Transposase IS4-like" evidence="7">
    <location>
        <begin position="206"/>
        <end position="355"/>
    </location>
</feature>
<dbReference type="InterPro" id="IPR047959">
    <property type="entry name" value="Transpos_IS5"/>
</dbReference>
<dbReference type="Pfam" id="PF01609">
    <property type="entry name" value="DDE_Tnp_1"/>
    <property type="match status" value="1"/>
</dbReference>
<proteinExistence type="inferred from homology"/>
<keyword evidence="4" id="KW-0238">DNA-binding</keyword>
<evidence type="ECO:0000313" key="10">
    <source>
        <dbReference type="Proteomes" id="UP000289411"/>
    </source>
</evidence>
<protein>
    <submittedName>
        <fullName evidence="9">IS5 family transposase</fullName>
    </submittedName>
</protein>
<keyword evidence="3" id="KW-0815">Transposition</keyword>
<dbReference type="NCBIfam" id="NF033581">
    <property type="entry name" value="transpos_IS5_4"/>
    <property type="match status" value="1"/>
</dbReference>
<dbReference type="PANTHER" id="PTHR35604:SF2">
    <property type="entry name" value="TRANSPOSASE INSH FOR INSERTION SEQUENCE ELEMENT IS5A-RELATED"/>
    <property type="match status" value="1"/>
</dbReference>
<evidence type="ECO:0000259" key="7">
    <source>
        <dbReference type="Pfam" id="PF01609"/>
    </source>
</evidence>
<comment type="function">
    <text evidence="1">Involved in the transposition of the insertion sequence IS5.</text>
</comment>
<dbReference type="GO" id="GO:0006313">
    <property type="term" value="P:DNA transposition"/>
    <property type="evidence" value="ECO:0007669"/>
    <property type="project" value="InterPro"/>
</dbReference>
<comment type="caution">
    <text evidence="9">The sequence shown here is derived from an EMBL/GenBank/DDBJ whole genome shotgun (WGS) entry which is preliminary data.</text>
</comment>
<comment type="similarity">
    <text evidence="2">Belongs to the transposase 11 family.</text>
</comment>
<dbReference type="AlphaFoldDB" id="A0A4Q2R7Q3"/>
<dbReference type="Proteomes" id="UP000289411">
    <property type="component" value="Unassembled WGS sequence"/>
</dbReference>
<accession>A0A4Q2R7Q3</accession>
<evidence type="ECO:0000313" key="9">
    <source>
        <dbReference type="EMBL" id="RYB02468.1"/>
    </source>
</evidence>
<dbReference type="EMBL" id="QYBC01000020">
    <property type="protein sequence ID" value="RYB02468.1"/>
    <property type="molecule type" value="Genomic_DNA"/>
</dbReference>
<feature type="domain" description="Transposase InsH N-terminal" evidence="8">
    <location>
        <begin position="16"/>
        <end position="114"/>
    </location>
</feature>
<feature type="compositionally biased region" description="Polar residues" evidence="6">
    <location>
        <begin position="188"/>
        <end position="198"/>
    </location>
</feature>
<keyword evidence="5" id="KW-0233">DNA recombination</keyword>
<keyword evidence="10" id="KW-1185">Reference proteome</keyword>
<dbReference type="InterPro" id="IPR008490">
    <property type="entry name" value="Transposase_InsH_N"/>
</dbReference>
<reference evidence="9 10" key="1">
    <citation type="submission" date="2018-09" db="EMBL/GenBank/DDBJ databases">
        <authorList>
            <person name="Grouzdev D.S."/>
            <person name="Krutkina M.S."/>
        </authorList>
    </citation>
    <scope>NUCLEOTIDE SEQUENCE [LARGE SCALE GENOMIC DNA]</scope>
    <source>
        <strain evidence="9 10">RmlP001</strain>
    </source>
</reference>
<evidence type="ECO:0000256" key="2">
    <source>
        <dbReference type="ARBA" id="ARBA00010075"/>
    </source>
</evidence>